<dbReference type="Proteomes" id="UP001157418">
    <property type="component" value="Unassembled WGS sequence"/>
</dbReference>
<dbReference type="GO" id="GO:0030130">
    <property type="term" value="C:clathrin coat of trans-Golgi network vesicle"/>
    <property type="evidence" value="ECO:0007669"/>
    <property type="project" value="InterPro"/>
</dbReference>
<dbReference type="InterPro" id="IPR016025">
    <property type="entry name" value="Clathrin_H-chain_N"/>
</dbReference>
<dbReference type="SUPFAM" id="SSF50989">
    <property type="entry name" value="Clathrin heavy-chain terminal domain"/>
    <property type="match status" value="1"/>
</dbReference>
<dbReference type="GO" id="GO:0005198">
    <property type="term" value="F:structural molecule activity"/>
    <property type="evidence" value="ECO:0007669"/>
    <property type="project" value="InterPro"/>
</dbReference>
<proteinExistence type="predicted"/>
<accession>A0AAU9MTF7</accession>
<protein>
    <submittedName>
        <fullName evidence="1">Uncharacterized protein</fullName>
    </submittedName>
</protein>
<comment type="caution">
    <text evidence="1">The sequence shown here is derived from an EMBL/GenBank/DDBJ whole genome shotgun (WGS) entry which is preliminary data.</text>
</comment>
<reference evidence="1 2" key="1">
    <citation type="submission" date="2022-01" db="EMBL/GenBank/DDBJ databases">
        <authorList>
            <person name="Xiong W."/>
            <person name="Schranz E."/>
        </authorList>
    </citation>
    <scope>NUCLEOTIDE SEQUENCE [LARGE SCALE GENOMIC DNA]</scope>
</reference>
<gene>
    <name evidence="1" type="ORF">LVIROSA_LOCUS11178</name>
</gene>
<dbReference type="GO" id="GO:0006886">
    <property type="term" value="P:intracellular protein transport"/>
    <property type="evidence" value="ECO:0007669"/>
    <property type="project" value="InterPro"/>
</dbReference>
<dbReference type="AlphaFoldDB" id="A0AAU9MTF7"/>
<dbReference type="EMBL" id="CAKMRJ010001186">
    <property type="protein sequence ID" value="CAH1423928.1"/>
    <property type="molecule type" value="Genomic_DNA"/>
</dbReference>
<evidence type="ECO:0000313" key="1">
    <source>
        <dbReference type="EMBL" id="CAH1423928.1"/>
    </source>
</evidence>
<evidence type="ECO:0000313" key="2">
    <source>
        <dbReference type="Proteomes" id="UP001157418"/>
    </source>
</evidence>
<dbReference type="GO" id="GO:0030132">
    <property type="term" value="C:clathrin coat of coated pit"/>
    <property type="evidence" value="ECO:0007669"/>
    <property type="project" value="InterPro"/>
</dbReference>
<sequence length="146" mass="16329">MLLVSIHEGKPSVTKKRANLFFPPGIQDDFPLTMQISYTLDLLNTSLASNWLLLVQPLALLHPSEEHEGASMKSLDSGPYVKLENGSTIEANLRMESKRVQLYDYRCSSIVEGVMYEFQKGVKSFKIDDGQNTGYEGEKISLEKAA</sequence>
<dbReference type="GO" id="GO:0016192">
    <property type="term" value="P:vesicle-mediated transport"/>
    <property type="evidence" value="ECO:0007669"/>
    <property type="project" value="InterPro"/>
</dbReference>
<organism evidence="1 2">
    <name type="scientific">Lactuca virosa</name>
    <dbReference type="NCBI Taxonomy" id="75947"/>
    <lineage>
        <taxon>Eukaryota</taxon>
        <taxon>Viridiplantae</taxon>
        <taxon>Streptophyta</taxon>
        <taxon>Embryophyta</taxon>
        <taxon>Tracheophyta</taxon>
        <taxon>Spermatophyta</taxon>
        <taxon>Magnoliopsida</taxon>
        <taxon>eudicotyledons</taxon>
        <taxon>Gunneridae</taxon>
        <taxon>Pentapetalae</taxon>
        <taxon>asterids</taxon>
        <taxon>campanulids</taxon>
        <taxon>Asterales</taxon>
        <taxon>Asteraceae</taxon>
        <taxon>Cichorioideae</taxon>
        <taxon>Cichorieae</taxon>
        <taxon>Lactucinae</taxon>
        <taxon>Lactuca</taxon>
    </lineage>
</organism>
<keyword evidence="2" id="KW-1185">Reference proteome</keyword>
<name>A0AAU9MTF7_9ASTR</name>